<dbReference type="OMA" id="CKKCHRI"/>
<keyword evidence="1" id="KW-0819">tRNA processing</keyword>
<evidence type="ECO:0000313" key="6">
    <source>
        <dbReference type="EMBL" id="CAH02447.1"/>
    </source>
</evidence>
<dbReference type="PANTHER" id="PTHR14742:SF0">
    <property type="entry name" value="RIBONUCLEASE P PROTEIN SUBUNIT P21"/>
    <property type="match status" value="1"/>
</dbReference>
<evidence type="ECO:0000256" key="3">
    <source>
        <dbReference type="ARBA" id="ARBA00022833"/>
    </source>
</evidence>
<dbReference type="GO" id="GO:0046872">
    <property type="term" value="F:metal ion binding"/>
    <property type="evidence" value="ECO:0007669"/>
    <property type="project" value="UniProtKB-KW"/>
</dbReference>
<evidence type="ECO:0000256" key="4">
    <source>
        <dbReference type="ARBA" id="ARBA00038402"/>
    </source>
</evidence>
<keyword evidence="2" id="KW-0479">Metal-binding</keyword>
<keyword evidence="7" id="KW-1185">Reference proteome</keyword>
<proteinExistence type="inferred from homology"/>
<dbReference type="PANTHER" id="PTHR14742">
    <property type="entry name" value="RIBONUCLEASE P SUBUNIT P21"/>
    <property type="match status" value="1"/>
</dbReference>
<evidence type="ECO:0000313" key="7">
    <source>
        <dbReference type="Proteomes" id="UP000000598"/>
    </source>
</evidence>
<keyword evidence="3" id="KW-0862">Zinc</keyword>
<dbReference type="HOGENOM" id="CLU_079140_4_1_1"/>
<dbReference type="FunCoup" id="Q6CVI5">
    <property type="interactions" value="31"/>
</dbReference>
<dbReference type="PaxDb" id="284590-Q6CVI5"/>
<evidence type="ECO:0000256" key="5">
    <source>
        <dbReference type="SAM" id="MobiDB-lite"/>
    </source>
</evidence>
<dbReference type="Gene3D" id="6.20.50.20">
    <property type="match status" value="1"/>
</dbReference>
<evidence type="ECO:0000256" key="1">
    <source>
        <dbReference type="ARBA" id="ARBA00022694"/>
    </source>
</evidence>
<protein>
    <submittedName>
        <fullName evidence="6">KLLA0B11792p</fullName>
    </submittedName>
</protein>
<dbReference type="GO" id="GO:0005655">
    <property type="term" value="C:nucleolar ribonuclease P complex"/>
    <property type="evidence" value="ECO:0007669"/>
    <property type="project" value="TreeGrafter"/>
</dbReference>
<dbReference type="EMBL" id="CR382122">
    <property type="protein sequence ID" value="CAH02447.1"/>
    <property type="molecule type" value="Genomic_DNA"/>
</dbReference>
<dbReference type="Pfam" id="PF04032">
    <property type="entry name" value="Rpr2"/>
    <property type="match status" value="1"/>
</dbReference>
<dbReference type="KEGG" id="kla:KLLA0_B11792g"/>
<feature type="region of interest" description="Disordered" evidence="5">
    <location>
        <begin position="40"/>
        <end position="61"/>
    </location>
</feature>
<organism evidence="6 7">
    <name type="scientific">Kluyveromyces lactis (strain ATCC 8585 / CBS 2359 / DSM 70799 / NBRC 1267 / NRRL Y-1140 / WM37)</name>
    <name type="common">Yeast</name>
    <name type="synonym">Candida sphaerica</name>
    <dbReference type="NCBI Taxonomy" id="284590"/>
    <lineage>
        <taxon>Eukaryota</taxon>
        <taxon>Fungi</taxon>
        <taxon>Dikarya</taxon>
        <taxon>Ascomycota</taxon>
        <taxon>Saccharomycotina</taxon>
        <taxon>Saccharomycetes</taxon>
        <taxon>Saccharomycetales</taxon>
        <taxon>Saccharomycetaceae</taxon>
        <taxon>Kluyveromyces</taxon>
    </lineage>
</organism>
<accession>Q6CVI5</accession>
<dbReference type="AlphaFoldDB" id="Q6CVI5"/>
<dbReference type="eggNOG" id="KOG4394">
    <property type="taxonomic scope" value="Eukaryota"/>
</dbReference>
<dbReference type="InParanoid" id="Q6CVI5"/>
<dbReference type="Proteomes" id="UP000000598">
    <property type="component" value="Chromosome B"/>
</dbReference>
<name>Q6CVI5_KLULA</name>
<dbReference type="InterPro" id="IPR007175">
    <property type="entry name" value="Rpr2/Snm1/Rpp21"/>
</dbReference>
<evidence type="ECO:0000256" key="2">
    <source>
        <dbReference type="ARBA" id="ARBA00022723"/>
    </source>
</evidence>
<reference evidence="6 7" key="1">
    <citation type="journal article" date="2004" name="Nature">
        <title>Genome evolution in yeasts.</title>
        <authorList>
            <consortium name="Genolevures"/>
            <person name="Dujon B."/>
            <person name="Sherman D."/>
            <person name="Fischer G."/>
            <person name="Durrens P."/>
            <person name="Casaregola S."/>
            <person name="Lafontaine I."/>
            <person name="de Montigny J."/>
            <person name="Marck C."/>
            <person name="Neuveglise C."/>
            <person name="Talla E."/>
            <person name="Goffard N."/>
            <person name="Frangeul L."/>
            <person name="Aigle M."/>
            <person name="Anthouard V."/>
            <person name="Babour A."/>
            <person name="Barbe V."/>
            <person name="Barnay S."/>
            <person name="Blanchin S."/>
            <person name="Beckerich J.M."/>
            <person name="Beyne E."/>
            <person name="Bleykasten C."/>
            <person name="Boisrame A."/>
            <person name="Boyer J."/>
            <person name="Cattolico L."/>
            <person name="Confanioleri F."/>
            <person name="de Daruvar A."/>
            <person name="Despons L."/>
            <person name="Fabre E."/>
            <person name="Fairhead C."/>
            <person name="Ferry-Dumazet H."/>
            <person name="Groppi A."/>
            <person name="Hantraye F."/>
            <person name="Hennequin C."/>
            <person name="Jauniaux N."/>
            <person name="Joyet P."/>
            <person name="Kachouri R."/>
            <person name="Kerrest A."/>
            <person name="Koszul R."/>
            <person name="Lemaire M."/>
            <person name="Lesur I."/>
            <person name="Ma L."/>
            <person name="Muller H."/>
            <person name="Nicaud J.M."/>
            <person name="Nikolski M."/>
            <person name="Oztas S."/>
            <person name="Ozier-Kalogeropoulos O."/>
            <person name="Pellenz S."/>
            <person name="Potier S."/>
            <person name="Richard G.F."/>
            <person name="Straub M.L."/>
            <person name="Suleau A."/>
            <person name="Swennene D."/>
            <person name="Tekaia F."/>
            <person name="Wesolowski-Louvel M."/>
            <person name="Westhof E."/>
            <person name="Wirth B."/>
            <person name="Zeniou-Meyer M."/>
            <person name="Zivanovic I."/>
            <person name="Bolotin-Fukuhara M."/>
            <person name="Thierry A."/>
            <person name="Bouchier C."/>
            <person name="Caudron B."/>
            <person name="Scarpelli C."/>
            <person name="Gaillardin C."/>
            <person name="Weissenbach J."/>
            <person name="Wincker P."/>
            <person name="Souciet J.L."/>
        </authorList>
    </citation>
    <scope>NUCLEOTIDE SEQUENCE [LARGE SCALE GENOMIC DNA]</scope>
    <source>
        <strain evidence="7">ATCC 8585 / CBS 2359 / DSM 70799 / NBRC 1267 / NRRL Y-1140 / WM37</strain>
    </source>
</reference>
<sequence>MKIVKNHSLDEVCMQTGTVLGQSLHRPTCYKMSERTAKVKENKKKSNIDSDGTIQIPAPKGIGNKEHYQRLNYLIQSSAFLATQIRDKDEALSRNYIKNMDSIRKKNQLALSPHMKRQVCKKCQRLLIAGRNLQMKIMNGSKKKGKNLRKSDVLVYQCICGETKKFPIGKDPTYQLHLEKPGILINV</sequence>
<gene>
    <name evidence="6" type="ORF">KLLA0_B11792g</name>
</gene>
<dbReference type="GO" id="GO:0008033">
    <property type="term" value="P:tRNA processing"/>
    <property type="evidence" value="ECO:0007669"/>
    <property type="project" value="UniProtKB-KW"/>
</dbReference>
<dbReference type="STRING" id="284590.Q6CVI5"/>
<comment type="similarity">
    <text evidence="4">Belongs to the eukaryotic/archaeal RNase P protein component 4 family.</text>
</comment>